<keyword evidence="1" id="KW-0732">Signal</keyword>
<sequence>MSATSRITVLTAATAAVAAAMGSAFAVAPTAVTASSHAFRLAPISAHRIVAPDGRITHSTSSNWAGYSATGSTFTSVSASWVQPTVKCSSQTTYSSFWIGIDGDGSDSVEQTGTEADCSGGQPQYYSWYEMYPAYPVNYSNTVRPGDHFTSTVSVSGSTFTLKLTDTTEGWTKTTTKKSSTAQDASAEIIAEAPSSSSVLPLANFGTANFTGATANGQPIGNFSPDQINMGSGSTTKASTSALSGGENFSVTWKHS</sequence>
<dbReference type="InterPro" id="IPR000250">
    <property type="entry name" value="Peptidase_G1"/>
</dbReference>
<evidence type="ECO:0008006" key="4">
    <source>
        <dbReference type="Google" id="ProtNLM"/>
    </source>
</evidence>
<dbReference type="PANTHER" id="PTHR37536">
    <property type="entry name" value="PUTATIVE (AFU_ORTHOLOGUE AFUA_3G02970)-RELATED"/>
    <property type="match status" value="1"/>
</dbReference>
<reference evidence="2 3" key="1">
    <citation type="submission" date="2021-08" db="EMBL/GenBank/DDBJ databases">
        <title>Streptomyces sp. PTM05 isolated from lichen.</title>
        <authorList>
            <person name="Somphong A."/>
            <person name="Phongsopitanun W."/>
            <person name="Tanasupawat S."/>
        </authorList>
    </citation>
    <scope>NUCLEOTIDE SEQUENCE [LARGE SCALE GENOMIC DNA]</scope>
    <source>
        <strain evidence="2 3">Ptm05</strain>
    </source>
</reference>
<dbReference type="InterPro" id="IPR013320">
    <property type="entry name" value="ConA-like_dom_sf"/>
</dbReference>
<evidence type="ECO:0000313" key="2">
    <source>
        <dbReference type="EMBL" id="MBY8883385.1"/>
    </source>
</evidence>
<accession>A0ABS7QJN3</accession>
<dbReference type="PANTHER" id="PTHR37536:SF1">
    <property type="entry name" value="ASPERGILLOPEPSIN, PUTAITVE (AFU_ORTHOLOGUE AFUA_7G01200)"/>
    <property type="match status" value="1"/>
</dbReference>
<name>A0ABS7QJN3_9ACTN</name>
<evidence type="ECO:0000313" key="3">
    <source>
        <dbReference type="Proteomes" id="UP001198565"/>
    </source>
</evidence>
<dbReference type="InterPro" id="IPR038656">
    <property type="entry name" value="Peptidase_G1_sf"/>
</dbReference>
<dbReference type="EMBL" id="JAINVZ010000001">
    <property type="protein sequence ID" value="MBY8883385.1"/>
    <property type="molecule type" value="Genomic_DNA"/>
</dbReference>
<gene>
    <name evidence="2" type="ORF">K7472_00805</name>
</gene>
<dbReference type="CDD" id="cd13426">
    <property type="entry name" value="Peptidase_G1"/>
    <property type="match status" value="1"/>
</dbReference>
<dbReference type="Proteomes" id="UP001198565">
    <property type="component" value="Unassembled WGS sequence"/>
</dbReference>
<feature type="chain" id="PRO_5046819229" description="Peptidase A4 family protein" evidence="1">
    <location>
        <begin position="27"/>
        <end position="256"/>
    </location>
</feature>
<dbReference type="RefSeq" id="WP_222972967.1">
    <property type="nucleotide sequence ID" value="NZ_JAINVZ010000001.1"/>
</dbReference>
<dbReference type="Pfam" id="PF01828">
    <property type="entry name" value="Peptidase_A4"/>
    <property type="match status" value="1"/>
</dbReference>
<dbReference type="SUPFAM" id="SSF49899">
    <property type="entry name" value="Concanavalin A-like lectins/glucanases"/>
    <property type="match status" value="1"/>
</dbReference>
<keyword evidence="3" id="KW-1185">Reference proteome</keyword>
<feature type="signal peptide" evidence="1">
    <location>
        <begin position="1"/>
        <end position="26"/>
    </location>
</feature>
<proteinExistence type="predicted"/>
<organism evidence="2 3">
    <name type="scientific">Streptantibioticus parmotrematis</name>
    <dbReference type="NCBI Taxonomy" id="2873249"/>
    <lineage>
        <taxon>Bacteria</taxon>
        <taxon>Bacillati</taxon>
        <taxon>Actinomycetota</taxon>
        <taxon>Actinomycetes</taxon>
        <taxon>Kitasatosporales</taxon>
        <taxon>Streptomycetaceae</taxon>
        <taxon>Streptantibioticus</taxon>
    </lineage>
</organism>
<evidence type="ECO:0000256" key="1">
    <source>
        <dbReference type="SAM" id="SignalP"/>
    </source>
</evidence>
<protein>
    <recommendedName>
        <fullName evidence="4">Peptidase A4 family protein</fullName>
    </recommendedName>
</protein>
<dbReference type="InterPro" id="IPR006311">
    <property type="entry name" value="TAT_signal"/>
</dbReference>
<dbReference type="Gene3D" id="2.60.120.700">
    <property type="entry name" value="Peptidase G1"/>
    <property type="match status" value="1"/>
</dbReference>
<dbReference type="PROSITE" id="PS51318">
    <property type="entry name" value="TAT"/>
    <property type="match status" value="1"/>
</dbReference>
<comment type="caution">
    <text evidence="2">The sequence shown here is derived from an EMBL/GenBank/DDBJ whole genome shotgun (WGS) entry which is preliminary data.</text>
</comment>